<accession>A0A2V1D0U5</accession>
<gene>
    <name evidence="2" type="ORF">DM02DRAFT_678242</name>
</gene>
<dbReference type="STRING" id="97972.A0A2V1D0U5"/>
<organism evidence="2 3">
    <name type="scientific">Periconia macrospinosa</name>
    <dbReference type="NCBI Taxonomy" id="97972"/>
    <lineage>
        <taxon>Eukaryota</taxon>
        <taxon>Fungi</taxon>
        <taxon>Dikarya</taxon>
        <taxon>Ascomycota</taxon>
        <taxon>Pezizomycotina</taxon>
        <taxon>Dothideomycetes</taxon>
        <taxon>Pleosporomycetidae</taxon>
        <taxon>Pleosporales</taxon>
        <taxon>Massarineae</taxon>
        <taxon>Periconiaceae</taxon>
        <taxon>Periconia</taxon>
    </lineage>
</organism>
<proteinExistence type="predicted"/>
<dbReference type="AlphaFoldDB" id="A0A2V1D0U5"/>
<dbReference type="OrthoDB" id="295274at2759"/>
<feature type="compositionally biased region" description="Basic residues" evidence="1">
    <location>
        <begin position="145"/>
        <end position="155"/>
    </location>
</feature>
<evidence type="ECO:0000256" key="1">
    <source>
        <dbReference type="SAM" id="MobiDB-lite"/>
    </source>
</evidence>
<dbReference type="EMBL" id="KZ805960">
    <property type="protein sequence ID" value="PVH91103.1"/>
    <property type="molecule type" value="Genomic_DNA"/>
</dbReference>
<evidence type="ECO:0008006" key="4">
    <source>
        <dbReference type="Google" id="ProtNLM"/>
    </source>
</evidence>
<feature type="region of interest" description="Disordered" evidence="1">
    <location>
        <begin position="61"/>
        <end position="165"/>
    </location>
</feature>
<feature type="compositionally biased region" description="Polar residues" evidence="1">
    <location>
        <begin position="64"/>
        <end position="97"/>
    </location>
</feature>
<keyword evidence="3" id="KW-1185">Reference proteome</keyword>
<evidence type="ECO:0000313" key="3">
    <source>
        <dbReference type="Proteomes" id="UP000244855"/>
    </source>
</evidence>
<sequence length="165" mass="18173">MTITSDDTDLFGTYENWVSFPGQFGQFSYPSASMHFASALYASQPAVVAINSDDAHISIAHTASPLQPRSNASSPGFATGGSMHSATYTTCDSWSESMDQDQHGHRRRRSSTSQSSPMHTVGRKRKSENIEPGSARAIYLEKNHKAASKCRSKQRRQQEELVETV</sequence>
<reference evidence="2 3" key="1">
    <citation type="journal article" date="2018" name="Sci. Rep.">
        <title>Comparative genomics provides insights into the lifestyle and reveals functional heterogeneity of dark septate endophytic fungi.</title>
        <authorList>
            <person name="Knapp D.G."/>
            <person name="Nemeth J.B."/>
            <person name="Barry K."/>
            <person name="Hainaut M."/>
            <person name="Henrissat B."/>
            <person name="Johnson J."/>
            <person name="Kuo A."/>
            <person name="Lim J.H.P."/>
            <person name="Lipzen A."/>
            <person name="Nolan M."/>
            <person name="Ohm R.A."/>
            <person name="Tamas L."/>
            <person name="Grigoriev I.V."/>
            <person name="Spatafora J.W."/>
            <person name="Nagy L.G."/>
            <person name="Kovacs G.M."/>
        </authorList>
    </citation>
    <scope>NUCLEOTIDE SEQUENCE [LARGE SCALE GENOMIC DNA]</scope>
    <source>
        <strain evidence="2 3">DSE2036</strain>
    </source>
</reference>
<evidence type="ECO:0000313" key="2">
    <source>
        <dbReference type="EMBL" id="PVH91103.1"/>
    </source>
</evidence>
<protein>
    <recommendedName>
        <fullName evidence="4">BZIP domain-containing protein</fullName>
    </recommendedName>
</protein>
<dbReference type="Proteomes" id="UP000244855">
    <property type="component" value="Unassembled WGS sequence"/>
</dbReference>
<name>A0A2V1D0U5_9PLEO</name>